<gene>
    <name evidence="3" type="ORF">SAMN05216480_10230</name>
</gene>
<protein>
    <submittedName>
        <fullName evidence="3">Putative signal transducing protein</fullName>
    </submittedName>
</protein>
<dbReference type="Proteomes" id="UP000199138">
    <property type="component" value="Unassembled WGS sequence"/>
</dbReference>
<evidence type="ECO:0000313" key="4">
    <source>
        <dbReference type="Proteomes" id="UP000199138"/>
    </source>
</evidence>
<reference evidence="4" key="1">
    <citation type="submission" date="2016-10" db="EMBL/GenBank/DDBJ databases">
        <authorList>
            <person name="Varghese N."/>
            <person name="Submissions S."/>
        </authorList>
    </citation>
    <scope>NUCLEOTIDE SEQUENCE [LARGE SCALE GENOMIC DNA]</scope>
    <source>
        <strain evidence="4">CGMCC 1.12333</strain>
    </source>
</reference>
<keyword evidence="1" id="KW-0472">Membrane</keyword>
<evidence type="ECO:0000256" key="1">
    <source>
        <dbReference type="SAM" id="Phobius"/>
    </source>
</evidence>
<dbReference type="AlphaFoldDB" id="A0A1I7FMD0"/>
<feature type="transmembrane region" description="Helical" evidence="1">
    <location>
        <begin position="102"/>
        <end position="121"/>
    </location>
</feature>
<dbReference type="InterPro" id="IPR011322">
    <property type="entry name" value="N-reg_PII-like_a/b"/>
</dbReference>
<evidence type="ECO:0000259" key="2">
    <source>
        <dbReference type="Pfam" id="PF09413"/>
    </source>
</evidence>
<dbReference type="EMBL" id="FPBK01000002">
    <property type="protein sequence ID" value="SFU37389.1"/>
    <property type="molecule type" value="Genomic_DNA"/>
</dbReference>
<dbReference type="OrthoDB" id="8480302at2"/>
<feature type="domain" description="DUF2007" evidence="2">
    <location>
        <begin position="4"/>
        <end position="67"/>
    </location>
</feature>
<organism evidence="3 4">
    <name type="scientific">Pustulibacterium marinum</name>
    <dbReference type="NCBI Taxonomy" id="1224947"/>
    <lineage>
        <taxon>Bacteria</taxon>
        <taxon>Pseudomonadati</taxon>
        <taxon>Bacteroidota</taxon>
        <taxon>Flavobacteriia</taxon>
        <taxon>Flavobacteriales</taxon>
        <taxon>Flavobacteriaceae</taxon>
        <taxon>Pustulibacterium</taxon>
    </lineage>
</organism>
<keyword evidence="1" id="KW-1133">Transmembrane helix</keyword>
<keyword evidence="1" id="KW-0812">Transmembrane</keyword>
<name>A0A1I7FMD0_9FLAO</name>
<dbReference type="STRING" id="1224947.SAMN05216480_10230"/>
<proteinExistence type="predicted"/>
<sequence>MKFVTVATFENAAEAHILKSKLESEGVESFLFDENTVSINPLYNISVGGIKLKVYEEDVEQVAAIMEVVANTGYTNDQNEVIACPNCGSTNLYAGFPSMKSLKGILSAIVMFMMMTLPIYVKRVYRCKQCDTEFKE</sequence>
<keyword evidence="4" id="KW-1185">Reference proteome</keyword>
<accession>A0A1I7FMD0</accession>
<dbReference type="Pfam" id="PF09413">
    <property type="entry name" value="DUF2007"/>
    <property type="match status" value="1"/>
</dbReference>
<dbReference type="Gene3D" id="3.30.70.790">
    <property type="entry name" value="UreE, C-terminal domain"/>
    <property type="match status" value="1"/>
</dbReference>
<dbReference type="RefSeq" id="WP_093023536.1">
    <property type="nucleotide sequence ID" value="NZ_FPBK01000002.1"/>
</dbReference>
<dbReference type="SUPFAM" id="SSF54913">
    <property type="entry name" value="GlnB-like"/>
    <property type="match status" value="1"/>
</dbReference>
<evidence type="ECO:0000313" key="3">
    <source>
        <dbReference type="EMBL" id="SFU37389.1"/>
    </source>
</evidence>
<dbReference type="InterPro" id="IPR018551">
    <property type="entry name" value="DUF2007"/>
</dbReference>